<gene>
    <name evidence="3" type="ORF">HG15A2_47450</name>
</gene>
<feature type="region of interest" description="Disordered" evidence="1">
    <location>
        <begin position="332"/>
        <end position="351"/>
    </location>
</feature>
<dbReference type="Proteomes" id="UP000319852">
    <property type="component" value="Chromosome"/>
</dbReference>
<evidence type="ECO:0000256" key="2">
    <source>
        <dbReference type="SAM" id="SignalP"/>
    </source>
</evidence>
<keyword evidence="2" id="KW-0732">Signal</keyword>
<proteinExistence type="predicted"/>
<evidence type="ECO:0000256" key="1">
    <source>
        <dbReference type="SAM" id="MobiDB-lite"/>
    </source>
</evidence>
<dbReference type="AlphaFoldDB" id="A0A517N2Q1"/>
<reference evidence="3 4" key="1">
    <citation type="submission" date="2019-02" db="EMBL/GenBank/DDBJ databases">
        <title>Deep-cultivation of Planctomycetes and their phenomic and genomic characterization uncovers novel biology.</title>
        <authorList>
            <person name="Wiegand S."/>
            <person name="Jogler M."/>
            <person name="Boedeker C."/>
            <person name="Pinto D."/>
            <person name="Vollmers J."/>
            <person name="Rivas-Marin E."/>
            <person name="Kohn T."/>
            <person name="Peeters S.H."/>
            <person name="Heuer A."/>
            <person name="Rast P."/>
            <person name="Oberbeckmann S."/>
            <person name="Bunk B."/>
            <person name="Jeske O."/>
            <person name="Meyerdierks A."/>
            <person name="Storesund J.E."/>
            <person name="Kallscheuer N."/>
            <person name="Luecker S."/>
            <person name="Lage O.M."/>
            <person name="Pohl T."/>
            <person name="Merkel B.J."/>
            <person name="Hornburger P."/>
            <person name="Mueller R.-W."/>
            <person name="Bruemmer F."/>
            <person name="Labrenz M."/>
            <person name="Spormann A.M."/>
            <person name="Op den Camp H."/>
            <person name="Overmann J."/>
            <person name="Amann R."/>
            <person name="Jetten M.S.M."/>
            <person name="Mascher T."/>
            <person name="Medema M.H."/>
            <person name="Devos D.P."/>
            <person name="Kaster A.-K."/>
            <person name="Ovreas L."/>
            <person name="Rohde M."/>
            <person name="Galperin M.Y."/>
            <person name="Jogler C."/>
        </authorList>
    </citation>
    <scope>NUCLEOTIDE SEQUENCE [LARGE SCALE GENOMIC DNA]</scope>
    <source>
        <strain evidence="3 4">HG15A2</strain>
    </source>
</reference>
<sequence length="466" mass="50283" precursor="true">MIRTRNLLLSLTLGILAGASSALETAAQHYQHAQTLMASVHYDGNVFGTHVEIEGDLVIVRSGTRYATSDVPRTHIFQPSTEGIWEETHLIGYDDLLPPGDSFADRFTRGLYIGQETALSNGTIIIGQTFGDLGSHLDAVTFAELGEHGWQASKPGLKTPAMLEYSPGYTAPGRSVAISGETAIAGDTHGSRDGRSSDNEGVILVYEKDNSGQWRAEQLISPNNFGSFSMSQIGYSVDLSGDTAISITHPGSRIGAGTRSVGLYFFDRDSSGQWTQTDQFAFEAENRLPPPEEFTLLDSFRSGSIRLEGDVAVLRGVDESLIMTRTLQQAGGTPAKWEESTRLQGANSSSGRTVDIEGNILAIGMAGETGEPNRVELYRRDTQNSWNIFDTITSPDSDYDPFFGTSVSLDNGRLLVGAGPYLGTSEVPGAAFLFVNVPEPASAFLLVLSLALLAPKRTRRLVPHNR</sequence>
<feature type="chain" id="PRO_5021923367" evidence="2">
    <location>
        <begin position="23"/>
        <end position="466"/>
    </location>
</feature>
<protein>
    <submittedName>
        <fullName evidence="3">Uncharacterized protein</fullName>
    </submittedName>
</protein>
<dbReference type="RefSeq" id="WP_145063562.1">
    <property type="nucleotide sequence ID" value="NZ_CP036263.1"/>
</dbReference>
<keyword evidence="4" id="KW-1185">Reference proteome</keyword>
<organism evidence="3 4">
    <name type="scientific">Adhaeretor mobilis</name>
    <dbReference type="NCBI Taxonomy" id="1930276"/>
    <lineage>
        <taxon>Bacteria</taxon>
        <taxon>Pseudomonadati</taxon>
        <taxon>Planctomycetota</taxon>
        <taxon>Planctomycetia</taxon>
        <taxon>Pirellulales</taxon>
        <taxon>Lacipirellulaceae</taxon>
        <taxon>Adhaeretor</taxon>
    </lineage>
</organism>
<evidence type="ECO:0000313" key="3">
    <source>
        <dbReference type="EMBL" id="QDT01403.1"/>
    </source>
</evidence>
<dbReference type="PANTHER" id="PTHR36220:SF1">
    <property type="entry name" value="GAMMA TUBULIN COMPLEX COMPONENT C-TERMINAL DOMAIN-CONTAINING PROTEIN"/>
    <property type="match status" value="1"/>
</dbReference>
<dbReference type="OrthoDB" id="964745at2"/>
<feature type="signal peptide" evidence="2">
    <location>
        <begin position="1"/>
        <end position="22"/>
    </location>
</feature>
<dbReference type="KEGG" id="amob:HG15A2_47450"/>
<dbReference type="EMBL" id="CP036263">
    <property type="protein sequence ID" value="QDT01403.1"/>
    <property type="molecule type" value="Genomic_DNA"/>
</dbReference>
<accession>A0A517N2Q1</accession>
<name>A0A517N2Q1_9BACT</name>
<dbReference type="PANTHER" id="PTHR36220">
    <property type="entry name" value="UNNAMED PRODUCT"/>
    <property type="match status" value="1"/>
</dbReference>
<evidence type="ECO:0000313" key="4">
    <source>
        <dbReference type="Proteomes" id="UP000319852"/>
    </source>
</evidence>
<feature type="compositionally biased region" description="Polar residues" evidence="1">
    <location>
        <begin position="342"/>
        <end position="351"/>
    </location>
</feature>